<proteinExistence type="predicted"/>
<gene>
    <name evidence="2" type="ORF">EP867_12775</name>
</gene>
<evidence type="ECO:0000313" key="3">
    <source>
        <dbReference type="Proteomes" id="UP000287168"/>
    </source>
</evidence>
<dbReference type="Proteomes" id="UP000287168">
    <property type="component" value="Unassembled WGS sequence"/>
</dbReference>
<keyword evidence="2" id="KW-0378">Hydrolase</keyword>
<feature type="domain" description="AB hydrolase-1" evidence="1">
    <location>
        <begin position="25"/>
        <end position="260"/>
    </location>
</feature>
<dbReference type="PRINTS" id="PR00111">
    <property type="entry name" value="ABHYDROLASE"/>
</dbReference>
<reference evidence="2 3" key="1">
    <citation type="journal article" date="2015" name="Int. J. Syst. Evol. Microbiol.">
        <title>Gemmobacter intermedius sp. nov., isolated from a white stork (Ciconia ciconia).</title>
        <authorList>
            <person name="Kampfer P."/>
            <person name="Jerzak L."/>
            <person name="Wilharm G."/>
            <person name="Golke J."/>
            <person name="Busse H.J."/>
            <person name="Glaeser S.P."/>
        </authorList>
    </citation>
    <scope>NUCLEOTIDE SEQUENCE [LARGE SCALE GENOMIC DNA]</scope>
    <source>
        <strain evidence="2 3">119/4</strain>
    </source>
</reference>
<dbReference type="InterPro" id="IPR000073">
    <property type="entry name" value="AB_hydrolase_1"/>
</dbReference>
<name>A0A444MA14_9RHOB</name>
<dbReference type="RefSeq" id="WP_128489829.1">
    <property type="nucleotide sequence ID" value="NZ_JBHLXB010000035.1"/>
</dbReference>
<dbReference type="InterPro" id="IPR050266">
    <property type="entry name" value="AB_hydrolase_sf"/>
</dbReference>
<comment type="caution">
    <text evidence="2">The sequence shown here is derived from an EMBL/GenBank/DDBJ whole genome shotgun (WGS) entry which is preliminary data.</text>
</comment>
<dbReference type="InterPro" id="IPR029058">
    <property type="entry name" value="AB_hydrolase_fold"/>
</dbReference>
<dbReference type="EMBL" id="SBLC01000018">
    <property type="protein sequence ID" value="RWY39992.1"/>
    <property type="molecule type" value="Genomic_DNA"/>
</dbReference>
<dbReference type="GO" id="GO:0016787">
    <property type="term" value="F:hydrolase activity"/>
    <property type="evidence" value="ECO:0007669"/>
    <property type="project" value="UniProtKB-KW"/>
</dbReference>
<dbReference type="PANTHER" id="PTHR43798">
    <property type="entry name" value="MONOACYLGLYCEROL LIPASE"/>
    <property type="match status" value="1"/>
</dbReference>
<accession>A0A444MA14</accession>
<evidence type="ECO:0000259" key="1">
    <source>
        <dbReference type="Pfam" id="PF00561"/>
    </source>
</evidence>
<sequence>MSETLTSAALRAPYLRHFGNGPRKILALHCSLAHGGVWQPMAEELGLEEVSLTAPDMPGHGRSPHWRPGSMHDLARDWAVDLLTQMGGGAPVDLFGHSFGGTVALRVAVERPDLVRSLTLFEPVLFAVALQDGSREAADWADKERAFEARINAGDREGAAEWFQSLWGTGVPLSRMPASQRAYIVDRIDAIPAAADVVRDDRAGLLREGRLSGLSLPVLLAEGGTSPGVIRAISEGLGRLIPQAQSLVQEGAGHMLPITHAAEMAPQIRAHLGL</sequence>
<dbReference type="OrthoDB" id="9804723at2"/>
<dbReference type="Gene3D" id="3.40.50.1820">
    <property type="entry name" value="alpha/beta hydrolase"/>
    <property type="match status" value="1"/>
</dbReference>
<organism evidence="2 3">
    <name type="scientific">Falsigemmobacter intermedius</name>
    <dbReference type="NCBI Taxonomy" id="1553448"/>
    <lineage>
        <taxon>Bacteria</taxon>
        <taxon>Pseudomonadati</taxon>
        <taxon>Pseudomonadota</taxon>
        <taxon>Alphaproteobacteria</taxon>
        <taxon>Rhodobacterales</taxon>
        <taxon>Paracoccaceae</taxon>
        <taxon>Falsigemmobacter</taxon>
    </lineage>
</organism>
<dbReference type="GO" id="GO:0016020">
    <property type="term" value="C:membrane"/>
    <property type="evidence" value="ECO:0007669"/>
    <property type="project" value="TreeGrafter"/>
</dbReference>
<dbReference type="AlphaFoldDB" id="A0A444MA14"/>
<protein>
    <submittedName>
        <fullName evidence="2">Alpha/beta fold hydrolase</fullName>
    </submittedName>
</protein>
<evidence type="ECO:0000313" key="2">
    <source>
        <dbReference type="EMBL" id="RWY39992.1"/>
    </source>
</evidence>
<dbReference type="PANTHER" id="PTHR43798:SF33">
    <property type="entry name" value="HYDROLASE, PUTATIVE (AFU_ORTHOLOGUE AFUA_2G14860)-RELATED"/>
    <property type="match status" value="1"/>
</dbReference>
<dbReference type="Pfam" id="PF00561">
    <property type="entry name" value="Abhydrolase_1"/>
    <property type="match status" value="1"/>
</dbReference>
<keyword evidence="3" id="KW-1185">Reference proteome</keyword>
<dbReference type="SUPFAM" id="SSF53474">
    <property type="entry name" value="alpha/beta-Hydrolases"/>
    <property type="match status" value="1"/>
</dbReference>